<dbReference type="InterPro" id="IPR035684">
    <property type="entry name" value="ArgRS_core"/>
</dbReference>
<dbReference type="GO" id="GO:0005739">
    <property type="term" value="C:mitochondrion"/>
    <property type="evidence" value="ECO:0007669"/>
    <property type="project" value="TreeGrafter"/>
</dbReference>
<dbReference type="SMART" id="SM00836">
    <property type="entry name" value="DALR_1"/>
    <property type="match status" value="1"/>
</dbReference>
<evidence type="ECO:0000256" key="9">
    <source>
        <dbReference type="ARBA" id="ARBA00039495"/>
    </source>
</evidence>
<evidence type="ECO:0000256" key="3">
    <source>
        <dbReference type="ARBA" id="ARBA00022598"/>
    </source>
</evidence>
<evidence type="ECO:0000256" key="8">
    <source>
        <dbReference type="ARBA" id="ARBA00033033"/>
    </source>
</evidence>
<dbReference type="PANTHER" id="PTHR11956">
    <property type="entry name" value="ARGINYL-TRNA SYNTHETASE"/>
    <property type="match status" value="1"/>
</dbReference>
<keyword evidence="7 12" id="KW-0030">Aminoacyl-tRNA synthetase</keyword>
<dbReference type="FunFam" id="1.10.730.10:FF:000006">
    <property type="entry name" value="Arginyl-tRNA synthetase 2, mitochondrial"/>
    <property type="match status" value="1"/>
</dbReference>
<dbReference type="GO" id="GO:0004814">
    <property type="term" value="F:arginine-tRNA ligase activity"/>
    <property type="evidence" value="ECO:0007669"/>
    <property type="project" value="UniProtKB-EC"/>
</dbReference>
<dbReference type="GO" id="GO:0006420">
    <property type="term" value="P:arginyl-tRNA aminoacylation"/>
    <property type="evidence" value="ECO:0007669"/>
    <property type="project" value="InterPro"/>
</dbReference>
<evidence type="ECO:0000256" key="11">
    <source>
        <dbReference type="ARBA" id="ARBA00049595"/>
    </source>
</evidence>
<dbReference type="NCBIfam" id="TIGR00456">
    <property type="entry name" value="argS"/>
    <property type="match status" value="1"/>
</dbReference>
<comment type="similarity">
    <text evidence="1 12">Belongs to the class-I aminoacyl-tRNA synthetase family.</text>
</comment>
<keyword evidence="4 12" id="KW-0547">Nucleotide-binding</keyword>
<dbReference type="InterPro" id="IPR009080">
    <property type="entry name" value="tRNAsynth_Ia_anticodon-bd"/>
</dbReference>
<evidence type="ECO:0000313" key="14">
    <source>
        <dbReference type="EMBL" id="GFN93939.1"/>
    </source>
</evidence>
<dbReference type="Pfam" id="PF05746">
    <property type="entry name" value="DALR_1"/>
    <property type="match status" value="1"/>
</dbReference>
<name>A0AAV3ZH86_9GAST</name>
<keyword evidence="15" id="KW-1185">Reference proteome</keyword>
<dbReference type="SUPFAM" id="SSF52374">
    <property type="entry name" value="Nucleotidylyl transferase"/>
    <property type="match status" value="1"/>
</dbReference>
<accession>A0AAV3ZH86</accession>
<dbReference type="PRINTS" id="PR01038">
    <property type="entry name" value="TRNASYNTHARG"/>
</dbReference>
<dbReference type="InterPro" id="IPR008909">
    <property type="entry name" value="DALR_anticod-bd"/>
</dbReference>
<feature type="domain" description="DALR anticodon binding" evidence="13">
    <location>
        <begin position="470"/>
        <end position="586"/>
    </location>
</feature>
<gene>
    <name evidence="14" type="ORF">PoB_002044500</name>
</gene>
<dbReference type="Pfam" id="PF00750">
    <property type="entry name" value="tRNA-synt_1d"/>
    <property type="match status" value="1"/>
</dbReference>
<evidence type="ECO:0000256" key="4">
    <source>
        <dbReference type="ARBA" id="ARBA00022741"/>
    </source>
</evidence>
<keyword evidence="6 12" id="KW-0648">Protein biosynthesis</keyword>
<dbReference type="Gene3D" id="3.40.50.620">
    <property type="entry name" value="HUPs"/>
    <property type="match status" value="1"/>
</dbReference>
<dbReference type="FunFam" id="3.40.50.620:FF:000058">
    <property type="entry name" value="Mitochondrial arginyl-tRNA synthetase"/>
    <property type="match status" value="1"/>
</dbReference>
<evidence type="ECO:0000256" key="10">
    <source>
        <dbReference type="ARBA" id="ARBA00049339"/>
    </source>
</evidence>
<dbReference type="GO" id="GO:0005524">
    <property type="term" value="F:ATP binding"/>
    <property type="evidence" value="ECO:0007669"/>
    <property type="project" value="UniProtKB-KW"/>
</dbReference>
<evidence type="ECO:0000256" key="7">
    <source>
        <dbReference type="ARBA" id="ARBA00023146"/>
    </source>
</evidence>
<dbReference type="GO" id="GO:0032543">
    <property type="term" value="P:mitochondrial translation"/>
    <property type="evidence" value="ECO:0007669"/>
    <property type="project" value="TreeGrafter"/>
</dbReference>
<dbReference type="Gene3D" id="1.10.730.10">
    <property type="entry name" value="Isoleucyl-tRNA Synthetase, Domain 1"/>
    <property type="match status" value="1"/>
</dbReference>
<dbReference type="InterPro" id="IPR001412">
    <property type="entry name" value="aa-tRNA-synth_I_CS"/>
</dbReference>
<reference evidence="14 15" key="1">
    <citation type="journal article" date="2021" name="Elife">
        <title>Chloroplast acquisition without the gene transfer in kleptoplastic sea slugs, Plakobranchus ocellatus.</title>
        <authorList>
            <person name="Maeda T."/>
            <person name="Takahashi S."/>
            <person name="Yoshida T."/>
            <person name="Shimamura S."/>
            <person name="Takaki Y."/>
            <person name="Nagai Y."/>
            <person name="Toyoda A."/>
            <person name="Suzuki Y."/>
            <person name="Arimoto A."/>
            <person name="Ishii H."/>
            <person name="Satoh N."/>
            <person name="Nishiyama T."/>
            <person name="Hasebe M."/>
            <person name="Maruyama T."/>
            <person name="Minagawa J."/>
            <person name="Obokata J."/>
            <person name="Shigenobu S."/>
        </authorList>
    </citation>
    <scope>NUCLEOTIDE SEQUENCE [LARGE SCALE GENOMIC DNA]</scope>
</reference>
<evidence type="ECO:0000259" key="13">
    <source>
        <dbReference type="SMART" id="SM00836"/>
    </source>
</evidence>
<evidence type="ECO:0000256" key="2">
    <source>
        <dbReference type="ARBA" id="ARBA00012837"/>
    </source>
</evidence>
<dbReference type="EMBL" id="BLXT01002375">
    <property type="protein sequence ID" value="GFN93939.1"/>
    <property type="molecule type" value="Genomic_DNA"/>
</dbReference>
<sequence>MDWASEMSEISRCIKGVKTQAELEQMENAIFKIVEVQPLKKNVSSISAPQFALDISKLHKSLYRYTGGLDQFDGRDGLEAFEKGSRLNIRAEPGKFAKNVLHNIKSHASSYGSLDNKCLHPQKVCVEFSSPNIAKPFHVGHLRSTIIGNVIANMLKATGHSVQRINFVGDWGTQFGLLSLGLVRYANLDNLKTDPLLELFSIYVKINQDVKSECGKASEMTSQTYQEGLELFAKLENGDEAMKVLWKMVNDLSLAELDKMYQRLGVYFTHTMAESLCHKKTIAVLDCLKDAGLLQYDNNGVGYVQMDGEETIGRASVVKSDGSSLYLTRDVASALERQELFSLDRMHYVVDQGQRGHFIKLLHILQKLNVPWASKQIDDVHIRFGRVKGMSTRQGNVVFLRDVLDEARSRVIDSMKGRSTTRVTHSWEEIGDIIGVACIILQDLKHNRASDYTFSWERTLNMKADSGIFVQYCHARLCSMFSGCGISLTEEVDVQSIQNDVSIQNIILHMARYPDVFSLALINLEPHHIVQYLFKLCHLINTAYYSCPVKGQNIDVAQARLLVFECSRQVLANCMKILGLIPLERI</sequence>
<evidence type="ECO:0000256" key="6">
    <source>
        <dbReference type="ARBA" id="ARBA00022917"/>
    </source>
</evidence>
<evidence type="ECO:0000313" key="15">
    <source>
        <dbReference type="Proteomes" id="UP000735302"/>
    </source>
</evidence>
<comment type="function">
    <text evidence="11">Catalyzes the attachment of arginine to tRNA(Arg) in a two-step reaction: arginine is first activated by ATP to form Arg-AMP and then transferred to the acceptor end of tRNA(Arg).</text>
</comment>
<dbReference type="PANTHER" id="PTHR11956:SF11">
    <property type="entry name" value="ARGININE--TRNA LIGASE, MITOCHONDRIAL-RELATED"/>
    <property type="match status" value="1"/>
</dbReference>
<organism evidence="14 15">
    <name type="scientific">Plakobranchus ocellatus</name>
    <dbReference type="NCBI Taxonomy" id="259542"/>
    <lineage>
        <taxon>Eukaryota</taxon>
        <taxon>Metazoa</taxon>
        <taxon>Spiralia</taxon>
        <taxon>Lophotrochozoa</taxon>
        <taxon>Mollusca</taxon>
        <taxon>Gastropoda</taxon>
        <taxon>Heterobranchia</taxon>
        <taxon>Euthyneura</taxon>
        <taxon>Panpulmonata</taxon>
        <taxon>Sacoglossa</taxon>
        <taxon>Placobranchoidea</taxon>
        <taxon>Plakobranchidae</taxon>
        <taxon>Plakobranchus</taxon>
    </lineage>
</organism>
<dbReference type="PROSITE" id="PS00178">
    <property type="entry name" value="AA_TRNA_LIGASE_I"/>
    <property type="match status" value="1"/>
</dbReference>
<protein>
    <recommendedName>
        <fullName evidence="9">Probable arginine--tRNA ligase, mitochondrial</fullName>
        <ecNumber evidence="2">6.1.1.19</ecNumber>
    </recommendedName>
    <alternativeName>
        <fullName evidence="8">Arginyl-tRNA synthetase</fullName>
    </alternativeName>
</protein>
<keyword evidence="3 12" id="KW-0436">Ligase</keyword>
<dbReference type="AlphaFoldDB" id="A0AAV3ZH86"/>
<dbReference type="SUPFAM" id="SSF47323">
    <property type="entry name" value="Anticodon-binding domain of a subclass of class I aminoacyl-tRNA synthetases"/>
    <property type="match status" value="1"/>
</dbReference>
<proteinExistence type="inferred from homology"/>
<evidence type="ECO:0000256" key="5">
    <source>
        <dbReference type="ARBA" id="ARBA00022840"/>
    </source>
</evidence>
<dbReference type="InterPro" id="IPR014729">
    <property type="entry name" value="Rossmann-like_a/b/a_fold"/>
</dbReference>
<comment type="caution">
    <text evidence="14">The sequence shown here is derived from an EMBL/GenBank/DDBJ whole genome shotgun (WGS) entry which is preliminary data.</text>
</comment>
<keyword evidence="5 12" id="KW-0067">ATP-binding</keyword>
<dbReference type="EC" id="6.1.1.19" evidence="2"/>
<comment type="catalytic activity">
    <reaction evidence="10">
        <text>tRNA(Arg) + L-arginine + ATP = L-arginyl-tRNA(Arg) + AMP + diphosphate</text>
        <dbReference type="Rhea" id="RHEA:20301"/>
        <dbReference type="Rhea" id="RHEA-COMP:9658"/>
        <dbReference type="Rhea" id="RHEA-COMP:9673"/>
        <dbReference type="ChEBI" id="CHEBI:30616"/>
        <dbReference type="ChEBI" id="CHEBI:32682"/>
        <dbReference type="ChEBI" id="CHEBI:33019"/>
        <dbReference type="ChEBI" id="CHEBI:78442"/>
        <dbReference type="ChEBI" id="CHEBI:78513"/>
        <dbReference type="ChEBI" id="CHEBI:456215"/>
        <dbReference type="EC" id="6.1.1.19"/>
    </reaction>
</comment>
<dbReference type="Proteomes" id="UP000735302">
    <property type="component" value="Unassembled WGS sequence"/>
</dbReference>
<evidence type="ECO:0000256" key="12">
    <source>
        <dbReference type="RuleBase" id="RU363038"/>
    </source>
</evidence>
<evidence type="ECO:0000256" key="1">
    <source>
        <dbReference type="ARBA" id="ARBA00005594"/>
    </source>
</evidence>
<dbReference type="InterPro" id="IPR001278">
    <property type="entry name" value="Arg-tRNA-ligase"/>
</dbReference>